<reference evidence="2" key="1">
    <citation type="submission" date="2016-10" db="EMBL/GenBank/DDBJ databases">
        <authorList>
            <person name="Varghese N."/>
            <person name="Submissions S."/>
        </authorList>
    </citation>
    <scope>NUCLEOTIDE SEQUENCE [LARGE SCALE GENOMIC DNA]</scope>
    <source>
        <strain evidence="2">CGMCC 4.3506</strain>
    </source>
</reference>
<dbReference type="RefSeq" id="WP_090059775.1">
    <property type="nucleotide sequence ID" value="NZ_FNCC01000024.1"/>
</dbReference>
<dbReference type="AlphaFoldDB" id="A0A1G8CTS5"/>
<name>A0A1G8CTS5_9PSEU</name>
<protein>
    <submittedName>
        <fullName evidence="1">Uncharacterized protein</fullName>
    </submittedName>
</protein>
<accession>A0A1G8CTS5</accession>
<sequence length="620" mass="65968">MPALQAVVRHDDVAEYERTAAGWRPGEAFPVLDGAALTRYEDVLRAEGRPELPAVTATAWPGAVASLGAAATHAAGALLAAATSRPHHRTDLTSLGGLLDSLHDVPVALVATADDLADLGDWPGMRHPGLGVVTARSAESLSCLIYRTLTVQARASSRDVVVTHPMAAGADEADAVALDELRPLVRGPVTSLRVLSHGRECCLLLPDGLVCGRGTAEPPADVDPALRVRLPSCLRGEGCWRQDLGDEDRIAASSIDTRLAFLQTCSSVAVGNNAHPPSVGVGLGFLEGTTVAVVGTIGLHVAYRPFYDDLAGALHGGARLGEAVARLNQVAVAEGGESARFGLLGDPALPVDVPASITREARRAPEVEPVDDQLIAAQTVLGRLRSLLALELPLDEGRLTTLEQVARRGLLARGQRQVDALREVRQGVDELQSSTTRELVHQVHDTWWGFFGDRARAFRQVDAVPVACPQCGRDSAVRVEMAHRLPVGLTVFALQCRRCGDLSWSTARTPAVELTTNHVVHAPKVQDNGLTGTFANRGDTAVLGHVGFAFVAGGVGDLPRGRSRPVHVPGGATARETWRFRLDERVQAAERYAVVTGLVEGEHQCSYVFVNVLPRDREVR</sequence>
<dbReference type="Proteomes" id="UP000199623">
    <property type="component" value="Unassembled WGS sequence"/>
</dbReference>
<gene>
    <name evidence="1" type="ORF">SAMN05216553_12443</name>
</gene>
<dbReference type="OrthoDB" id="3676750at2"/>
<organism evidence="1 2">
    <name type="scientific">Lentzea fradiae</name>
    <dbReference type="NCBI Taxonomy" id="200378"/>
    <lineage>
        <taxon>Bacteria</taxon>
        <taxon>Bacillati</taxon>
        <taxon>Actinomycetota</taxon>
        <taxon>Actinomycetes</taxon>
        <taxon>Pseudonocardiales</taxon>
        <taxon>Pseudonocardiaceae</taxon>
        <taxon>Lentzea</taxon>
    </lineage>
</organism>
<dbReference type="STRING" id="200378.SAMN05216553_12443"/>
<proteinExistence type="predicted"/>
<evidence type="ECO:0000313" key="2">
    <source>
        <dbReference type="Proteomes" id="UP000199623"/>
    </source>
</evidence>
<evidence type="ECO:0000313" key="1">
    <source>
        <dbReference type="EMBL" id="SDH48902.1"/>
    </source>
</evidence>
<keyword evidence="2" id="KW-1185">Reference proteome</keyword>
<dbReference type="EMBL" id="FNCC01000024">
    <property type="protein sequence ID" value="SDH48902.1"/>
    <property type="molecule type" value="Genomic_DNA"/>
</dbReference>